<dbReference type="KEGG" id="kdj:28969076"/>
<dbReference type="EMBL" id="CP144535">
    <property type="protein sequence ID" value="WWC62579.1"/>
    <property type="molecule type" value="Genomic_DNA"/>
</dbReference>
<protein>
    <submittedName>
        <fullName evidence="2">Uncharacterized protein</fullName>
    </submittedName>
</protein>
<reference evidence="3" key="3">
    <citation type="submission" date="2024-02" db="EMBL/GenBank/DDBJ databases">
        <title>Comparative genomics of Cryptococcus and Kwoniella reveals pathogenesis evolution and contrasting modes of karyotype evolution via chromosome fusion or intercentromeric recombination.</title>
        <authorList>
            <person name="Coelho M.A."/>
            <person name="David-Palma M."/>
            <person name="Shea T."/>
            <person name="Bowers K."/>
            <person name="McGinley-Smith S."/>
            <person name="Mohammad A.W."/>
            <person name="Gnirke A."/>
            <person name="Yurkov A.M."/>
            <person name="Nowrousian M."/>
            <person name="Sun S."/>
            <person name="Cuomo C.A."/>
            <person name="Heitman J."/>
        </authorList>
    </citation>
    <scope>NUCLEOTIDE SEQUENCE</scope>
    <source>
        <strain evidence="3">CBS 10117</strain>
    </source>
</reference>
<sequence>MSYPPSSPSSSSTSSNNGYHYDYRTGSSEKKQRKEQARNTAAKHPYMSEFRERRGSTSEESTGPYDYIPPARRQKGFFRRLTSFSCFEFDDSDPVARYRPRHEAIFGKNPVYRNHQIQPQNENQAKMIPSENQAPNSFAGGTTGGSGTGGGCA</sequence>
<dbReference type="Proteomes" id="UP000078595">
    <property type="component" value="Chromosome 6"/>
</dbReference>
<proteinExistence type="predicted"/>
<feature type="compositionally biased region" description="Basic and acidic residues" evidence="1">
    <location>
        <begin position="21"/>
        <end position="37"/>
    </location>
</feature>
<dbReference type="RefSeq" id="XP_018262361.1">
    <property type="nucleotide sequence ID" value="XM_018408670.1"/>
</dbReference>
<organism evidence="2">
    <name type="scientific">Kwoniella dejecticola CBS 10117</name>
    <dbReference type="NCBI Taxonomy" id="1296121"/>
    <lineage>
        <taxon>Eukaryota</taxon>
        <taxon>Fungi</taxon>
        <taxon>Dikarya</taxon>
        <taxon>Basidiomycota</taxon>
        <taxon>Agaricomycotina</taxon>
        <taxon>Tremellomycetes</taxon>
        <taxon>Tremellales</taxon>
        <taxon>Cryptococcaceae</taxon>
        <taxon>Kwoniella</taxon>
    </lineage>
</organism>
<dbReference type="OrthoDB" id="2563169at2759"/>
<dbReference type="VEuPathDB" id="FungiDB:I303_05377"/>
<feature type="compositionally biased region" description="Polar residues" evidence="1">
    <location>
        <begin position="118"/>
        <end position="136"/>
    </location>
</feature>
<evidence type="ECO:0000313" key="3">
    <source>
        <dbReference type="EMBL" id="WWC62579.1"/>
    </source>
</evidence>
<evidence type="ECO:0000256" key="1">
    <source>
        <dbReference type="SAM" id="MobiDB-lite"/>
    </source>
</evidence>
<accession>A0A1A6A393</accession>
<name>A0A1A6A393_9TREE</name>
<feature type="region of interest" description="Disordered" evidence="1">
    <location>
        <begin position="1"/>
        <end position="70"/>
    </location>
</feature>
<dbReference type="EMBL" id="KI894032">
    <property type="protein sequence ID" value="OBR84519.1"/>
    <property type="molecule type" value="Genomic_DNA"/>
</dbReference>
<evidence type="ECO:0000313" key="4">
    <source>
        <dbReference type="Proteomes" id="UP000078595"/>
    </source>
</evidence>
<feature type="region of interest" description="Disordered" evidence="1">
    <location>
        <begin position="118"/>
        <end position="153"/>
    </location>
</feature>
<evidence type="ECO:0000313" key="2">
    <source>
        <dbReference type="EMBL" id="OBR84519.1"/>
    </source>
</evidence>
<keyword evidence="4" id="KW-1185">Reference proteome</keyword>
<dbReference type="GeneID" id="28969076"/>
<feature type="compositionally biased region" description="Gly residues" evidence="1">
    <location>
        <begin position="141"/>
        <end position="153"/>
    </location>
</feature>
<reference evidence="2" key="1">
    <citation type="submission" date="2013-07" db="EMBL/GenBank/DDBJ databases">
        <title>The Genome Sequence of Cryptococcus dejecticola CBS10117.</title>
        <authorList>
            <consortium name="The Broad Institute Genome Sequencing Platform"/>
            <person name="Cuomo C."/>
            <person name="Litvintseva A."/>
            <person name="Chen Y."/>
            <person name="Heitman J."/>
            <person name="Sun S."/>
            <person name="Springer D."/>
            <person name="Dromer F."/>
            <person name="Young S.K."/>
            <person name="Zeng Q."/>
            <person name="Gargeya S."/>
            <person name="Fitzgerald M."/>
            <person name="Abouelleil A."/>
            <person name="Alvarado L."/>
            <person name="Berlin A.M."/>
            <person name="Chapman S.B."/>
            <person name="Dewar J."/>
            <person name="Goldberg J."/>
            <person name="Griggs A."/>
            <person name="Gujja S."/>
            <person name="Hansen M."/>
            <person name="Howarth C."/>
            <person name="Imamovic A."/>
            <person name="Larimer J."/>
            <person name="McCowan C."/>
            <person name="Murphy C."/>
            <person name="Pearson M."/>
            <person name="Priest M."/>
            <person name="Roberts A."/>
            <person name="Saif S."/>
            <person name="Shea T."/>
            <person name="Sykes S."/>
            <person name="Wortman J."/>
            <person name="Nusbaum C."/>
            <person name="Birren B."/>
        </authorList>
    </citation>
    <scope>NUCLEOTIDE SEQUENCE [LARGE SCALE GENOMIC DNA]</scope>
    <source>
        <strain evidence="2">CBS 10117</strain>
    </source>
</reference>
<reference evidence="3" key="2">
    <citation type="submission" date="2013-07" db="EMBL/GenBank/DDBJ databases">
        <authorList>
            <consortium name="The Broad Institute Genome Sequencing Platform"/>
            <person name="Cuomo C."/>
            <person name="Litvintseva A."/>
            <person name="Chen Y."/>
            <person name="Heitman J."/>
            <person name="Sun S."/>
            <person name="Springer D."/>
            <person name="Dromer F."/>
            <person name="Young S.K."/>
            <person name="Zeng Q."/>
            <person name="Gargeya S."/>
            <person name="Fitzgerald M."/>
            <person name="Abouelleil A."/>
            <person name="Alvarado L."/>
            <person name="Berlin A.M."/>
            <person name="Chapman S.B."/>
            <person name="Dewar J."/>
            <person name="Goldberg J."/>
            <person name="Griggs A."/>
            <person name="Gujja S."/>
            <person name="Hansen M."/>
            <person name="Howarth C."/>
            <person name="Imamovic A."/>
            <person name="Larimer J."/>
            <person name="McCowan C."/>
            <person name="Murphy C."/>
            <person name="Pearson M."/>
            <person name="Priest M."/>
            <person name="Roberts A."/>
            <person name="Saif S."/>
            <person name="Shea T."/>
            <person name="Sykes S."/>
            <person name="Wortman J."/>
            <person name="Nusbaum C."/>
            <person name="Birren B."/>
        </authorList>
    </citation>
    <scope>NUCLEOTIDE SEQUENCE</scope>
    <source>
        <strain evidence="3">CBS 10117</strain>
    </source>
</reference>
<dbReference type="AlphaFoldDB" id="A0A1A6A393"/>
<gene>
    <name evidence="2" type="ORF">I303_05377</name>
    <name evidence="3" type="ORF">I303_105176</name>
</gene>
<feature type="compositionally biased region" description="Low complexity" evidence="1">
    <location>
        <begin position="1"/>
        <end position="15"/>
    </location>
</feature>